<evidence type="ECO:0000256" key="4">
    <source>
        <dbReference type="ARBA" id="ARBA00022989"/>
    </source>
</evidence>
<dbReference type="Proteomes" id="UP000694845">
    <property type="component" value="Unplaced"/>
</dbReference>
<dbReference type="KEGG" id="aplc:110977460"/>
<sequence>MMKGRYLTVVNNALIPCFFFVDCLLLAGIIVLWYFMVFWEGGGFLLNRPYIPCVDVPHYSYPNLDTKVPDLVVYVLCFALPPVVILFGEAALAVFQLQGHESPVFEKTVITFDIKFHPIVRRTLRFIGIFAVGGFSTWILTRAAQLVLGYPAPYFFSVCLLPSTQCTGANVVTQLPDCSGTADDLARQSFPSLFAALSAYSAIYTGVYVTKVFVLKSAKTLQPLIVLAFLALSFLTGLEQLAFYKGSWSDVIAGWLLGGLIAAYLSVSILNCFLGHVFHFQPHLVGLPRQHSSELNGKSRHYSERPAYIDRNMENPYAVARAHRAAQAKQEGFFTYDGVRGRVARRASGAHRATIRTVPQSQSETEAAVGTNYF</sequence>
<dbReference type="PANTHER" id="PTHR10165">
    <property type="entry name" value="LIPID PHOSPHATE PHOSPHATASE"/>
    <property type="match status" value="1"/>
</dbReference>
<keyword evidence="8" id="KW-1185">Reference proteome</keyword>
<dbReference type="InterPro" id="IPR000326">
    <property type="entry name" value="PAP2/HPO"/>
</dbReference>
<evidence type="ECO:0000256" key="6">
    <source>
        <dbReference type="SAM" id="Phobius"/>
    </source>
</evidence>
<keyword evidence="5 6" id="KW-0472">Membrane</keyword>
<feature type="domain" description="Phosphatidic acid phosphatase type 2/haloperoxidase" evidence="7">
    <location>
        <begin position="127"/>
        <end position="266"/>
    </location>
</feature>
<evidence type="ECO:0000313" key="8">
    <source>
        <dbReference type="Proteomes" id="UP000694845"/>
    </source>
</evidence>
<dbReference type="Gene3D" id="1.20.144.10">
    <property type="entry name" value="Phosphatidic acid phosphatase type 2/haloperoxidase"/>
    <property type="match status" value="1"/>
</dbReference>
<gene>
    <name evidence="9" type="primary">LOC110977460</name>
</gene>
<evidence type="ECO:0000256" key="5">
    <source>
        <dbReference type="ARBA" id="ARBA00023136"/>
    </source>
</evidence>
<dbReference type="SMART" id="SM00014">
    <property type="entry name" value="acidPPc"/>
    <property type="match status" value="1"/>
</dbReference>
<dbReference type="OrthoDB" id="10030083at2759"/>
<keyword evidence="4 6" id="KW-1133">Transmembrane helix</keyword>
<dbReference type="GeneID" id="110977460"/>
<evidence type="ECO:0000259" key="7">
    <source>
        <dbReference type="SMART" id="SM00014"/>
    </source>
</evidence>
<dbReference type="AlphaFoldDB" id="A0A8B7Y4R4"/>
<feature type="transmembrane region" description="Helical" evidence="6">
    <location>
        <begin position="12"/>
        <end position="36"/>
    </location>
</feature>
<evidence type="ECO:0000256" key="1">
    <source>
        <dbReference type="ARBA" id="ARBA00004141"/>
    </source>
</evidence>
<proteinExistence type="inferred from homology"/>
<dbReference type="CDD" id="cd03384">
    <property type="entry name" value="PAP2_wunen"/>
    <property type="match status" value="1"/>
</dbReference>
<dbReference type="Pfam" id="PF01569">
    <property type="entry name" value="PAP2"/>
    <property type="match status" value="1"/>
</dbReference>
<dbReference type="GO" id="GO:0007165">
    <property type="term" value="P:signal transduction"/>
    <property type="evidence" value="ECO:0007669"/>
    <property type="project" value="TreeGrafter"/>
</dbReference>
<comment type="similarity">
    <text evidence="2">Belongs to the PA-phosphatase related phosphoesterase family.</text>
</comment>
<name>A0A8B7Y4R4_ACAPL</name>
<feature type="transmembrane region" description="Helical" evidence="6">
    <location>
        <begin position="221"/>
        <end position="243"/>
    </location>
</feature>
<organism evidence="8 9">
    <name type="scientific">Acanthaster planci</name>
    <name type="common">Crown-of-thorns starfish</name>
    <dbReference type="NCBI Taxonomy" id="133434"/>
    <lineage>
        <taxon>Eukaryota</taxon>
        <taxon>Metazoa</taxon>
        <taxon>Echinodermata</taxon>
        <taxon>Eleutherozoa</taxon>
        <taxon>Asterozoa</taxon>
        <taxon>Asteroidea</taxon>
        <taxon>Valvatacea</taxon>
        <taxon>Valvatida</taxon>
        <taxon>Acanthasteridae</taxon>
        <taxon>Acanthaster</taxon>
    </lineage>
</organism>
<dbReference type="GO" id="GO:0005886">
    <property type="term" value="C:plasma membrane"/>
    <property type="evidence" value="ECO:0007669"/>
    <property type="project" value="TreeGrafter"/>
</dbReference>
<dbReference type="RefSeq" id="XP_022087320.1">
    <property type="nucleotide sequence ID" value="XM_022231628.1"/>
</dbReference>
<feature type="transmembrane region" description="Helical" evidence="6">
    <location>
        <begin position="255"/>
        <end position="274"/>
    </location>
</feature>
<dbReference type="SUPFAM" id="SSF48317">
    <property type="entry name" value="Acid phosphatase/Vanadium-dependent haloperoxidase"/>
    <property type="match status" value="1"/>
</dbReference>
<dbReference type="InterPro" id="IPR043216">
    <property type="entry name" value="PAP-like"/>
</dbReference>
<comment type="subcellular location">
    <subcellularLocation>
        <location evidence="1">Membrane</location>
        <topology evidence="1">Multi-pass membrane protein</topology>
    </subcellularLocation>
</comment>
<evidence type="ECO:0000256" key="3">
    <source>
        <dbReference type="ARBA" id="ARBA00022692"/>
    </source>
</evidence>
<dbReference type="GO" id="GO:0006644">
    <property type="term" value="P:phospholipid metabolic process"/>
    <property type="evidence" value="ECO:0007669"/>
    <property type="project" value="InterPro"/>
</dbReference>
<dbReference type="GO" id="GO:0046839">
    <property type="term" value="P:phospholipid dephosphorylation"/>
    <property type="evidence" value="ECO:0007669"/>
    <property type="project" value="TreeGrafter"/>
</dbReference>
<evidence type="ECO:0000256" key="2">
    <source>
        <dbReference type="ARBA" id="ARBA00008816"/>
    </source>
</evidence>
<dbReference type="InterPro" id="IPR036938">
    <property type="entry name" value="PAP2/HPO_sf"/>
</dbReference>
<keyword evidence="3 6" id="KW-0812">Transmembrane</keyword>
<feature type="transmembrane region" description="Helical" evidence="6">
    <location>
        <begin position="123"/>
        <end position="141"/>
    </location>
</feature>
<dbReference type="PANTHER" id="PTHR10165:SF102">
    <property type="entry name" value="PHOSPHATIDIC ACID PHOSPHATASE TYPE 2_HALOPEROXIDASE DOMAIN-CONTAINING PROTEIN"/>
    <property type="match status" value="1"/>
</dbReference>
<accession>A0A8B7Y4R4</accession>
<dbReference type="GO" id="GO:0008195">
    <property type="term" value="F:phosphatidate phosphatase activity"/>
    <property type="evidence" value="ECO:0007669"/>
    <property type="project" value="TreeGrafter"/>
</dbReference>
<feature type="transmembrane region" description="Helical" evidence="6">
    <location>
        <begin position="71"/>
        <end position="95"/>
    </location>
</feature>
<protein>
    <submittedName>
        <fullName evidence="9">Phospholipid phosphatase-related protein type 5-like isoform X1</fullName>
    </submittedName>
</protein>
<feature type="transmembrane region" description="Helical" evidence="6">
    <location>
        <begin position="193"/>
        <end position="214"/>
    </location>
</feature>
<reference evidence="9" key="1">
    <citation type="submission" date="2025-08" db="UniProtKB">
        <authorList>
            <consortium name="RefSeq"/>
        </authorList>
    </citation>
    <scope>IDENTIFICATION</scope>
</reference>
<evidence type="ECO:0000313" key="9">
    <source>
        <dbReference type="RefSeq" id="XP_022087320.1"/>
    </source>
</evidence>